<organism evidence="10 11">
    <name type="scientific">Dyella jejuensis</name>
    <dbReference type="NCBI Taxonomy" id="1432009"/>
    <lineage>
        <taxon>Bacteria</taxon>
        <taxon>Pseudomonadati</taxon>
        <taxon>Pseudomonadota</taxon>
        <taxon>Gammaproteobacteria</taxon>
        <taxon>Lysobacterales</taxon>
        <taxon>Rhodanobacteraceae</taxon>
        <taxon>Dyella</taxon>
    </lineage>
</organism>
<dbReference type="SUPFAM" id="SSF56935">
    <property type="entry name" value="Porins"/>
    <property type="match status" value="1"/>
</dbReference>
<evidence type="ECO:0000256" key="6">
    <source>
        <dbReference type="ARBA" id="ARBA00023237"/>
    </source>
</evidence>
<reference evidence="10 11" key="1">
    <citation type="submission" date="2020-10" db="EMBL/GenBank/DDBJ databases">
        <title>Phylogeny of dyella-like bacteria.</title>
        <authorList>
            <person name="Fu J."/>
        </authorList>
    </citation>
    <scope>NUCLEOTIDE SEQUENCE [LARGE SCALE GENOMIC DNA]</scope>
    <source>
        <strain evidence="10 11">JP1</strain>
    </source>
</reference>
<name>A0ABW8JGE0_9GAMM</name>
<dbReference type="Gene3D" id="2.170.130.10">
    <property type="entry name" value="TonB-dependent receptor, plug domain"/>
    <property type="match status" value="1"/>
</dbReference>
<dbReference type="InterPro" id="IPR012910">
    <property type="entry name" value="Plug_dom"/>
</dbReference>
<evidence type="ECO:0000256" key="7">
    <source>
        <dbReference type="SAM" id="SignalP"/>
    </source>
</evidence>
<gene>
    <name evidence="10" type="ORF">ISP15_07215</name>
</gene>
<dbReference type="Pfam" id="PF07715">
    <property type="entry name" value="Plug"/>
    <property type="match status" value="1"/>
</dbReference>
<evidence type="ECO:0000313" key="10">
    <source>
        <dbReference type="EMBL" id="MFK2900120.1"/>
    </source>
</evidence>
<protein>
    <submittedName>
        <fullName evidence="10">TonB-dependent receptor</fullName>
    </submittedName>
</protein>
<evidence type="ECO:0000256" key="4">
    <source>
        <dbReference type="ARBA" id="ARBA00022692"/>
    </source>
</evidence>
<sequence length="1100" mass="117512">MGTKKFAPASIRMPVRHTALAMAVAMGFGLSGYVHAQATTGSVFGTAPVSAGETVRIVNSQTGLTREVAVDSSGRYGANQLPTGDYTVSLMQNGNVVAKQEHVQVTVSGGTSVPFTAASAQNAQNLSTVTVTANSVPAIDVSSTRQTQVISAQQLKTLPIAHSAEAIALLAPGVSAGGSSLGTGPTGSPLVSMGGNSVVENAYYLNGFNTTDPIGGAGGISLPYFAIAEQQTITSGYGPEYGRSTGGVISQIGQRGSNQWHAGVYVSTQPSFAESNYNNIYYGNPQTPVGTIGYNITNNPDGTYTITSKPYMVQNQGTTNYPAGYGQIQTGRKQASDWENVYDAYLSGPLIKDKLFFFLTAEWQHDSNDNGTDRGVATNNGMVSPAGYYETTATSSPKLYGKLDWNITDSNVLELTGVRSQQNETSDNFYQYNYSNQSVGNYYAPNVLFKNTYNIGILKYTSYITDNLTLEVMYGLMGADYYSSFAGGSDVSPVTFGTGFVVPPGVAAPQLVSNSLPNPKHTTKTENLRVDLDWKVTDNHDLKFGIDNIQYRDDNDGATTIGGGTWNYFTGIPSLVSAAPFLNGAGNVTGNYVQQDITQTDVSIASREKAQYIEDRWQVMPNLLLDLGLRNDQFENTGFGGEPYVKETSPQWAPRLGASWDVFNDSTFKVFGNAGRYYLALPAGLAGRNPEFGSINGSVVYTYTGITSNGQPTGLSVVPVAATGGPVPGFFSPDGENGGANGNIHNYASTNLKPQYQDEYVLGFQKQVGDTGLVWGEQGTWEKAGNLVDDTDVLYEGAIIPGLVNPGKTNYIPQPDGYAIWDPNTGVGSVCGGAGGTSPNCAWPMPSRKYYALESYLEHTWDGKWYAKVDYVFSKSYGSTEGPTDTPIGQITNQRIGAASGSTTAQWDFPDLMAYANGEQANSHRHTLKAFGSYAITPEWMVSGTYIIQSGAPNVCLSGYGDEIIPSLYTGPYQHFCGGTPANNGTNVQYDAASGQYVLVGSGGQPSPPGDSGHTPWTHQLNLALTYTPAWANKHLTMQWEIHNVFNEQAATLYYTQYAIGVGPGAAGGNAGTGYLSPLYHTALSTETPRYMDFNVKFDW</sequence>
<proteinExistence type="predicted"/>
<keyword evidence="5" id="KW-0472">Membrane</keyword>
<feature type="signal peptide" evidence="7">
    <location>
        <begin position="1"/>
        <end position="36"/>
    </location>
</feature>
<evidence type="ECO:0000256" key="2">
    <source>
        <dbReference type="ARBA" id="ARBA00022448"/>
    </source>
</evidence>
<keyword evidence="6" id="KW-0998">Cell outer membrane</keyword>
<dbReference type="InterPro" id="IPR057601">
    <property type="entry name" value="Oar-like_b-barrel"/>
</dbReference>
<dbReference type="SUPFAM" id="SSF49452">
    <property type="entry name" value="Starch-binding domain-like"/>
    <property type="match status" value="1"/>
</dbReference>
<feature type="domain" description="TonB-dependent transporter Oar-like beta-barrel" evidence="9">
    <location>
        <begin position="392"/>
        <end position="633"/>
    </location>
</feature>
<feature type="chain" id="PRO_5046284054" evidence="7">
    <location>
        <begin position="37"/>
        <end position="1100"/>
    </location>
</feature>
<keyword evidence="2" id="KW-0813">Transport</keyword>
<keyword evidence="11" id="KW-1185">Reference proteome</keyword>
<keyword evidence="4" id="KW-0812">Transmembrane</keyword>
<evidence type="ECO:0000256" key="3">
    <source>
        <dbReference type="ARBA" id="ARBA00022452"/>
    </source>
</evidence>
<evidence type="ECO:0000256" key="1">
    <source>
        <dbReference type="ARBA" id="ARBA00004571"/>
    </source>
</evidence>
<evidence type="ECO:0000259" key="8">
    <source>
        <dbReference type="Pfam" id="PF07715"/>
    </source>
</evidence>
<keyword evidence="3" id="KW-1134">Transmembrane beta strand</keyword>
<comment type="caution">
    <text evidence="10">The sequence shown here is derived from an EMBL/GenBank/DDBJ whole genome shotgun (WGS) entry which is preliminary data.</text>
</comment>
<dbReference type="Gene3D" id="2.40.170.20">
    <property type="entry name" value="TonB-dependent receptor, beta-barrel domain"/>
    <property type="match status" value="1"/>
</dbReference>
<keyword evidence="7" id="KW-0732">Signal</keyword>
<dbReference type="InterPro" id="IPR013784">
    <property type="entry name" value="Carb-bd-like_fold"/>
</dbReference>
<accession>A0ABW8JGE0</accession>
<dbReference type="RefSeq" id="WP_404546531.1">
    <property type="nucleotide sequence ID" value="NZ_JADIKJ010000006.1"/>
</dbReference>
<evidence type="ECO:0000313" key="11">
    <source>
        <dbReference type="Proteomes" id="UP001620461"/>
    </source>
</evidence>
<dbReference type="EMBL" id="JADIKJ010000006">
    <property type="protein sequence ID" value="MFK2900120.1"/>
    <property type="molecule type" value="Genomic_DNA"/>
</dbReference>
<dbReference type="InterPro" id="IPR039426">
    <property type="entry name" value="TonB-dep_rcpt-like"/>
</dbReference>
<feature type="domain" description="TonB-dependent receptor plug" evidence="8">
    <location>
        <begin position="143"/>
        <end position="248"/>
    </location>
</feature>
<dbReference type="InterPro" id="IPR037066">
    <property type="entry name" value="Plug_dom_sf"/>
</dbReference>
<evidence type="ECO:0000256" key="5">
    <source>
        <dbReference type="ARBA" id="ARBA00023136"/>
    </source>
</evidence>
<dbReference type="Pfam" id="PF25183">
    <property type="entry name" value="OMP_b-brl_4"/>
    <property type="match status" value="1"/>
</dbReference>
<comment type="subcellular location">
    <subcellularLocation>
        <location evidence="1">Cell outer membrane</location>
        <topology evidence="1">Multi-pass membrane protein</topology>
    </subcellularLocation>
</comment>
<dbReference type="InterPro" id="IPR036942">
    <property type="entry name" value="Beta-barrel_TonB_sf"/>
</dbReference>
<keyword evidence="10" id="KW-0675">Receptor</keyword>
<dbReference type="Proteomes" id="UP001620461">
    <property type="component" value="Unassembled WGS sequence"/>
</dbReference>
<dbReference type="PANTHER" id="PTHR30069">
    <property type="entry name" value="TONB-DEPENDENT OUTER MEMBRANE RECEPTOR"/>
    <property type="match status" value="1"/>
</dbReference>
<dbReference type="PANTHER" id="PTHR30069:SF46">
    <property type="entry name" value="OAR PROTEIN"/>
    <property type="match status" value="1"/>
</dbReference>
<evidence type="ECO:0000259" key="9">
    <source>
        <dbReference type="Pfam" id="PF25183"/>
    </source>
</evidence>